<dbReference type="InterPro" id="IPR028098">
    <property type="entry name" value="Glyco_trans_4-like_N"/>
</dbReference>
<dbReference type="Pfam" id="PF13439">
    <property type="entry name" value="Glyco_transf_4"/>
    <property type="match status" value="1"/>
</dbReference>
<accession>A0ABV9YRF5</accession>
<comment type="caution">
    <text evidence="4">The sequence shown here is derived from an EMBL/GenBank/DDBJ whole genome shotgun (WGS) entry which is preliminary data.</text>
</comment>
<dbReference type="CDD" id="cd03801">
    <property type="entry name" value="GT4_PimA-like"/>
    <property type="match status" value="1"/>
</dbReference>
<evidence type="ECO:0000313" key="5">
    <source>
        <dbReference type="Proteomes" id="UP001595947"/>
    </source>
</evidence>
<feature type="domain" description="Glycosyltransferase subfamily 4-like N-terminal" evidence="3">
    <location>
        <begin position="51"/>
        <end position="168"/>
    </location>
</feature>
<organism evidence="4 5">
    <name type="scientific">Actinomycetospora atypica</name>
    <dbReference type="NCBI Taxonomy" id="1290095"/>
    <lineage>
        <taxon>Bacteria</taxon>
        <taxon>Bacillati</taxon>
        <taxon>Actinomycetota</taxon>
        <taxon>Actinomycetes</taxon>
        <taxon>Pseudonocardiales</taxon>
        <taxon>Pseudonocardiaceae</taxon>
        <taxon>Actinomycetospora</taxon>
    </lineage>
</organism>
<dbReference type="RefSeq" id="WP_378038835.1">
    <property type="nucleotide sequence ID" value="NZ_JBHSIV010000038.1"/>
</dbReference>
<dbReference type="EC" id="2.4.-.-" evidence="4"/>
<reference evidence="5" key="1">
    <citation type="journal article" date="2019" name="Int. J. Syst. Evol. Microbiol.">
        <title>The Global Catalogue of Microorganisms (GCM) 10K type strain sequencing project: providing services to taxonomists for standard genome sequencing and annotation.</title>
        <authorList>
            <consortium name="The Broad Institute Genomics Platform"/>
            <consortium name="The Broad Institute Genome Sequencing Center for Infectious Disease"/>
            <person name="Wu L."/>
            <person name="Ma J."/>
        </authorList>
    </citation>
    <scope>NUCLEOTIDE SEQUENCE [LARGE SCALE GENOMIC DNA]</scope>
    <source>
        <strain evidence="5">CGMCC 4.7093</strain>
    </source>
</reference>
<evidence type="ECO:0000313" key="4">
    <source>
        <dbReference type="EMBL" id="MFC5065505.1"/>
    </source>
</evidence>
<protein>
    <submittedName>
        <fullName evidence="4">Glycosyltransferase family 4 protein</fullName>
        <ecNumber evidence="4">2.4.-.-</ecNumber>
    </submittedName>
</protein>
<gene>
    <name evidence="4" type="ORF">ACFPBZ_25030</name>
</gene>
<sequence>MHVHVELPEELDVEAYRRRNARGEIPDHTPYGLHHMGDEGDVVTFRTPAGGPVAWVSRKVRNRLDGYEAVTAVTGAAQRRGADVLFCMDERTGMPALLSSPRRPVVSGIAWLERPDMISGWERRAAEAALRRAGAIFTQSPAMVPILREHWDVPPERVHGVGLGIDPAFYPEQPWSDRDPAGVTVTSVGDDRGRDHATLVASVLRVREQGLPAWLELATTLPVDLPPEAGVVHARRMNAAMRGLYARSSVVAIALRPNPQGSGLTVALEALASGRPVVATDNPGMDTYVEHGRTGLLVPPGDVEAMSRAIGDLLADPVRAAEMGAAGRKEVEQRFTSAHMAAELREIARGTL</sequence>
<evidence type="ECO:0000259" key="3">
    <source>
        <dbReference type="Pfam" id="PF13439"/>
    </source>
</evidence>
<dbReference type="Pfam" id="PF13692">
    <property type="entry name" value="Glyco_trans_1_4"/>
    <property type="match status" value="1"/>
</dbReference>
<dbReference type="Proteomes" id="UP001595947">
    <property type="component" value="Unassembled WGS sequence"/>
</dbReference>
<dbReference type="Gene3D" id="3.40.50.2000">
    <property type="entry name" value="Glycogen Phosphorylase B"/>
    <property type="match status" value="3"/>
</dbReference>
<dbReference type="PANTHER" id="PTHR12526:SF590">
    <property type="entry name" value="ALPHA-MALTOSE-1-PHOSPHATE SYNTHASE"/>
    <property type="match status" value="1"/>
</dbReference>
<evidence type="ECO:0000256" key="2">
    <source>
        <dbReference type="ARBA" id="ARBA00022679"/>
    </source>
</evidence>
<keyword evidence="5" id="KW-1185">Reference proteome</keyword>
<dbReference type="PANTHER" id="PTHR12526">
    <property type="entry name" value="GLYCOSYLTRANSFERASE"/>
    <property type="match status" value="1"/>
</dbReference>
<evidence type="ECO:0000256" key="1">
    <source>
        <dbReference type="ARBA" id="ARBA00022676"/>
    </source>
</evidence>
<dbReference type="GO" id="GO:0016757">
    <property type="term" value="F:glycosyltransferase activity"/>
    <property type="evidence" value="ECO:0007669"/>
    <property type="project" value="UniProtKB-KW"/>
</dbReference>
<dbReference type="EMBL" id="JBHSIV010000038">
    <property type="protein sequence ID" value="MFC5065505.1"/>
    <property type="molecule type" value="Genomic_DNA"/>
</dbReference>
<keyword evidence="2 4" id="KW-0808">Transferase</keyword>
<keyword evidence="1 4" id="KW-0328">Glycosyltransferase</keyword>
<dbReference type="SUPFAM" id="SSF53756">
    <property type="entry name" value="UDP-Glycosyltransferase/glycogen phosphorylase"/>
    <property type="match status" value="1"/>
</dbReference>
<name>A0ABV9YRF5_9PSEU</name>
<proteinExistence type="predicted"/>